<keyword evidence="2" id="KW-1185">Reference proteome</keyword>
<reference evidence="1" key="1">
    <citation type="submission" date="2023-04" db="EMBL/GenBank/DDBJ databases">
        <title>A chromosome-level genome assembly of the parasitoid wasp Eretmocerus hayati.</title>
        <authorList>
            <person name="Zhong Y."/>
            <person name="Liu S."/>
            <person name="Liu Y."/>
        </authorList>
    </citation>
    <scope>NUCLEOTIDE SEQUENCE</scope>
    <source>
        <strain evidence="1">ZJU_SS_LIU_2023</strain>
    </source>
</reference>
<protein>
    <submittedName>
        <fullName evidence="1">Uncharacterized protein</fullName>
    </submittedName>
</protein>
<dbReference type="Proteomes" id="UP001239111">
    <property type="component" value="Chromosome 3"/>
</dbReference>
<comment type="caution">
    <text evidence="1">The sequence shown here is derived from an EMBL/GenBank/DDBJ whole genome shotgun (WGS) entry which is preliminary data.</text>
</comment>
<accession>A0ACC2NVL2</accession>
<evidence type="ECO:0000313" key="1">
    <source>
        <dbReference type="EMBL" id="KAJ8674329.1"/>
    </source>
</evidence>
<proteinExistence type="predicted"/>
<evidence type="ECO:0000313" key="2">
    <source>
        <dbReference type="Proteomes" id="UP001239111"/>
    </source>
</evidence>
<gene>
    <name evidence="1" type="ORF">QAD02_005591</name>
</gene>
<dbReference type="EMBL" id="CM056743">
    <property type="protein sequence ID" value="KAJ8674329.1"/>
    <property type="molecule type" value="Genomic_DNA"/>
</dbReference>
<sequence length="4669" mass="510434">MSGGSGSFRARGYARNGFDNSRFDSKPQSRRGGSGAGGNNWQNSRDGPGNNGRGRGYSGRSSNSRYTGPGRPYYSDRPSSPYRDDSRSRSGSPSPPPQDDKPQDPFLGSEEERQQKITEAAAKLKKSLSSITEEERVTFWEQDLAESTFAGVMGNVSEDVPVSQAEDFNIGGATSGIPELRHEPPELKLTHDDFKDIGRRADTDFNKVDFNEFSLASKEHFDNEHLIVDSVGNPEMDDFVMPRDLLGSDFGTNKGVESSSATEANTEQQEVRPLEEPLDFDNVMQMLHGTGSDNETINDDTSRRRKKQRRNSTHSDRDTMDMSPSKSSTKSELGSDYYDTIYDETLIPSKKTKAQMQAPVVAMVPPPATDFTPAENAPTLGYAPRLSSTAWNFTDMTEPQKKTKKKESESVRALSSGDLAPPAFLDPRKPMFGSLPDQPDTSSQVYNVPTMETPSAVMPPPPVMMPTFPAFMPTMPMSFPSVAMPMPVPPVPIPPVPPMSLTSSTSSNLTTAVPATTPVTFDEDGLDDMQEAMEFASQLMSMPAVETTPNPTVAPVVAPVIEPPVVAVAPVVDHSSTPAVSSSLVTNATTITTTEQQLASTLMSSGPITTSLTPASTEPTALEQAAKLLPGMDILKISQQILMDKHTTEDLLRHTQLLSKAASTAPTAVVSDTTTISTVTSLASTTLQPTLSSLPVTSASLPLTSTTSLPLAATTSSVPLTSSTLPLTSSALTLASGVLPQAATSAVSLTSGALPQITSSSLTLATGALPQITSSTLTSATGALSQATTGSLPLTTGSLQLANSALPLASSTLPLNASTVPLVSGNLPLASGTLPLTNTALSLTSAATLPLSSGAVPLQQLGGNAIPMATAAAATAPLLTALQTANLPAALEQLAARAKEKRPLRREPESWKERVINRFLRMSKNEIRNMLNHSSLRKFDIAMNHLVREKKSSINQENRISEDERIKEYDREEFMSQLNAMLDPNASVDITNLPTAFIQHLNEVLMLDPLQYEAAPAAAPLGIAPAPIAPQPALVTQPSTLAGLGISPYQPERSPTPELDDLDDAQALTTHEMRRRKEHRMKNPVVNMADIDDIFSAGIAKVRHTAKAPSPQPPTSGVAGRLASRIDRNNKAAAESQQNRSTAFNLDDIFPKGIARSKVSAGTVATTTATATAATGTSTEEESGAASRFTSFEPDFVERWMRKEREHIDAYRNLTKEEWDAKYGKTIDRGQFERELEVTVSEYNKIASALTTTAVEEPPPAPEPTTRVMISDSEDESSSSSSSDSEDETSSDVTQLLKVAATLAAVGGRKVLFKNKTSTPATVGVARPYPLRTIVQKKIQADPDQHVRKVTFSDKVTHHEISDKQFLKKLNAEVIRAKSAVTPTTIAVPSVLKTGQSVLKGTSKPMKKPITPANETVVITKTIAGQNATAKASIKVVSIEKLTNATASQLTAKAGAAKPVVKAVPQPALKVEQVPKKPATQQAAKPTAQTNEKPVKAISKVKAPATKAATVAKAAAPAKATAVTVTKVDIEKDIESEIRENIKEILPELKPTEETKVDQISSQTNEKNLDTAPTEATKESEDPNRDPKKLDIKAYKARVLVRQRKEQEKMKQLEENPAKLTQNILNSPVKTNDESKVDAKEAKTTDKTSTKPSVKLKRNIHERINAKNAHQGEKENKTKNIDTEDSVSNDATSLSETGSSPTKCAAGHVQAKNDPKDKGKKKKKVCKACEADGHKFKNIKSECGKELKLKATKPKDEKSTPKEAAVAGTEKTDSTSQAPINISPIESECTKTESSDLSHAPGGQTGASEGSLVPVPVDGIDEVNKDHPAQPSEDLFAPLDQMTTSDTEMPIGDGDCISISEMEVLDSIPPCDEEVETMDDLEREELEKVAQRLREELRKVVVEEAIAEDAEDLNGTKVMKRKRIIENDESNGSKSKDSSNLSEWEKEESVSTKTNHTDFSNLKEKLQIGEIQINTFKNIIDYEPPQETLDVSEKPFAPAHEDISNSSHPQANNADPKDSQDLSGKMLPVVDTVKEDTVESDTSAVELDTQYDELMFNETSPSPAPVLVNKDLKRVVESSQNLDSPLSPEPEETIAPDDFDEPLLENSPCNSTDSYNKIENTHNNQDSDKLAKNQTTVNGAISEDKDLEPILEVFGDPKPEEIPKLLKEELNGPLSLHEKPIPVNLSDPIETSLLLLDADPKEIVATTETGEVLPVAKVFETVEQAVSKLTDGPQPIVAQEVTTQSELTSAGIGSVGVSEASIVLVQEIPKQQYEDDNQIEMSTSADVTNSNLARTLGQQDDANTADSTTVLPEPVIDRQVMSAEQSHFSENARAASEIASVGEKKTQIGETHTNVDAKVQTTTDPKDVIEDEQFPPADRKSDQDEERDSERSFASSVSRNGGKQAVIDKLDTDANKHDSSKNLHKIQNKTVTKHKPKSSIPTGVSLEDLTNNQLVKPVELKSRTSILSRLFEIDQAVVKLMSEKMALYHRLNTETFEESNSNEDRKFEYLLANTPLAAASFSSAPSTFNVTIEPPVTSSTNIVASSVPESTQKTDQLLGQTLSKSDNTHSHIQSKTSKTDHSDKSKDTKRDKKKKKKRSKSKERPSSSTISDSHRKPDDKLVKSSQITEMSKIEVSKSVTKPSPSYEASENASNRNSSESTTKQLPKKKSVPVVDRSKVPSKNVKDKPASKTESGIKSVANEQSDSDIDLKSKLQNLQKLQKTEKRAKTQVKNKREDSSDSDEAPALARRPLSRVGKKGKGSKSAGQTKSKEFIESQSDESEDEHDGEKLSSNHDPIARPKSRAKTSIKTVVSDDDEKKRTSDSESVSSRSRKDEEHHRKPQSKPREVKSKLAKKRVNTRDTSSSSDDTDIKKRSSDRSVSPKRTSAPKAKKGVFSKGLLDSDDDVNDLRDKSDSEDDAKSSQRPKSRMGSRTKIVKDPPKPSKRKTEPKLESSESEVQTRSKDRSDDLQNSKRPKSRISKTKNYSSSSEDESITNKKDTNTDVLSRRGKQVPVQRPKSKLGEKIKPSKKSNLKKSKETIESDSDDSDVELKTRNQITSSKPATRPKSRARKFSRHESDSDEDRSKKSDLEPSKKSVKSAATEKSARGKSPKARKEKVTQKPNDINEDRSLDRARSPNKQLSRPKSRIRKLSHSSDSHDESVKKSDVESVSSHKTDPALRSGKSSNKELDRKSSEKSPVRSKIMDSSDESELEHMKSSRSTRSKSRSRRLSSSPSVSHRDRNKSTDDDSDAHNSHETRVSKDRTDQKILNDVRKNVDNSANKTSPGKQETASQEVAEIVKDFSYDDSESQDVASAGHLLSGVGEAKKKNTSDKESEGDFEVSSVTQKRTASPTPSNRAKSRAGAVSKKKNISDKESEDDLEVSSITQKRTASPIPSIRAKSRAGVVSKKKNISDKESEDDLEVSSITQKRTASPIPSIRAKSRAGGVSKKKNISDKESEDDLEVSSITQKRTASPISSNRSKSRIGVVTKELPLDESTEPKKKELPARSKSRAAKASTANETIRRPKSRASSAMKVEKVIDAPKAKHKKIEETVKSSQKSIIYSDDSTMDTFDQTSNQAKTSPGKGLAMLEETLKKESKQKKTLKAILNPQLSQDESDLSSDYDDGELIDIKSKRSTKAMSKEVLQHIDEVIDDVVKNFGRKPRLPTSSGDENETRKISETKKSNSSSRKSPALSSIRSKSPEIISVQTEKTSIVTSAENRVGEFKSKERIADLRATDRLRSIIDAELLDEVSSGDFEDYEKQNEPEVSAEESSKTTTVDPKGVSVEETPKIDESQSLQHKVTDDGTLPSGKPNTNVVEVFDTEKELACTRTADKEVDGNLESRSESVVETTHEHPMSNNASVANLNNTAESTEVETVEDGTTNKPDALNPFTYEGMPLPKEIVDGCSSIGSGSNYPSPKQPISSIETTKDSSSQVSQVESDSDGVETDGTQDENPLVQDAAETSRLTTILEESREEDDEPSKRLEVGDRNVGRSRATKVLEKPLNKRKRSKSIFKDTSADSASDKSSVDSDKDETESERSVHVRGRRRKKLRRIDRSRNSRPSRSKSNLRSKSRARKLEDDQSSDDSSVTYYRGRASSSKRRRIDTSSRRNLKRKPPMSEKEMRSCKVRIVDLKFTLLRKNVSVSTLRKAGIKKIRNIHILFDKHERKKHDSGKIPIEKDGGMSKKEKKQDKKVPTFDNKGQRIRTKSQSSMVGNQSHYGEPKSKNIVNEGREEISIEVTKSSKNQYNVERPSEVEAVKNVDASSEVEIINDGSDSQSVYSVEDLNEIDILTVEDEPEKQNPSSTKSAPVVSATEEMPNERKNQHQRKLNKGVSKDQVVADKVAIPEKPPSIAVEEHSHGDDEDASQFGRTPFTHHKGVILHIKVFEDTFLGSSDDGSVYQYKIARDELVNVFKGTGIITSLCIGRIDSGDGLKKELLFSGSLDGHLRCYDMRTSLERQACLIGSPIQCMDMGWGMIFIGTKSGCVSSFNIKTGHLKPDPLHSSERSVMALKATNEGARRVLIVASRNQKLTIRDAITGLVLRTICGQKNYTIYSLFRDHSLVYCGTSGNQIPVFDFISGEQIVQYTASVGIVCMCVVKKLLFAGCYDGNIYVFDTRTQELVHTIRGPGNMLLSMELVGRKIIAGSKDRKLKVWDMPAQVQELLDEQT</sequence>
<organism evidence="1 2">
    <name type="scientific">Eretmocerus hayati</name>
    <dbReference type="NCBI Taxonomy" id="131215"/>
    <lineage>
        <taxon>Eukaryota</taxon>
        <taxon>Metazoa</taxon>
        <taxon>Ecdysozoa</taxon>
        <taxon>Arthropoda</taxon>
        <taxon>Hexapoda</taxon>
        <taxon>Insecta</taxon>
        <taxon>Pterygota</taxon>
        <taxon>Neoptera</taxon>
        <taxon>Endopterygota</taxon>
        <taxon>Hymenoptera</taxon>
        <taxon>Apocrita</taxon>
        <taxon>Proctotrupomorpha</taxon>
        <taxon>Chalcidoidea</taxon>
        <taxon>Aphelinidae</taxon>
        <taxon>Aphelininae</taxon>
        <taxon>Eretmocerus</taxon>
    </lineage>
</organism>
<name>A0ACC2NVL2_9HYME</name>